<keyword evidence="1 2" id="KW-0732">Signal</keyword>
<gene>
    <name evidence="3" type="ORF">SE37_11705</name>
</gene>
<dbReference type="GO" id="GO:0016491">
    <property type="term" value="F:oxidoreductase activity"/>
    <property type="evidence" value="ECO:0007669"/>
    <property type="project" value="TreeGrafter"/>
</dbReference>
<feature type="signal peptide" evidence="2">
    <location>
        <begin position="1"/>
        <end position="20"/>
    </location>
</feature>
<evidence type="ECO:0000256" key="2">
    <source>
        <dbReference type="SAM" id="SignalP"/>
    </source>
</evidence>
<evidence type="ECO:0000313" key="4">
    <source>
        <dbReference type="Proteomes" id="UP000031433"/>
    </source>
</evidence>
<dbReference type="SUPFAM" id="SSF48695">
    <property type="entry name" value="Multiheme cytochromes"/>
    <property type="match status" value="1"/>
</dbReference>
<evidence type="ECO:0000313" key="3">
    <source>
        <dbReference type="EMBL" id="KIE43248.1"/>
    </source>
</evidence>
<dbReference type="InterPro" id="IPR051829">
    <property type="entry name" value="Multiheme_Cytochr_ET"/>
</dbReference>
<name>A0A0C1TV10_9BACT</name>
<sequence>MKRIVMTFAALLAMAVPAMAGHVAAVGQGTCSFCHKNNLITQHGGFAATVCQTCHNSTNQDVMDTITAGVAGQQYACSNCHGAQSHLDKHGDYVANFSQYDGVQPNATAAWTSPTGYTAVQPATKEYQLCYKCHSTYAFTATNGVSAIVGPSGKPFTDKAREFNPANASAHPVQVPLNSQTGSAAPRALRANQMKAPWTAVGTQVMKCSDCHTPGSTGKSMLITGTTWPTRPDGKLWTLGDVRNNAGNWQTTLFCARCHPLKGSGGSSGWYNNVHSESDHENNVACVACHSVSPHGLNHGRFIGYNSDPAPYAYIDSTGKKAQVMTNFRKASSPTSYGEGNCTALTSACDEHK</sequence>
<protein>
    <submittedName>
        <fullName evidence="3">Cytochrome C</fullName>
    </submittedName>
</protein>
<reference evidence="3 4" key="1">
    <citation type="submission" date="2015-01" db="EMBL/GenBank/DDBJ databases">
        <title>Genome sequence of the anaerobic bacterium Geobacter soli GSS01, a dissimilatory Fe(III) reducer from soil.</title>
        <authorList>
            <person name="Yang G."/>
            <person name="Zhou S."/>
        </authorList>
    </citation>
    <scope>NUCLEOTIDE SEQUENCE [LARGE SCALE GENOMIC DNA]</scope>
    <source>
        <strain evidence="3 4">GSS01</strain>
    </source>
</reference>
<dbReference type="PANTHER" id="PTHR35038:SF6">
    <property type="entry name" value="SURFACE LOCALIZED DECAHEME CYTOCHROME C LIPOPROTEIN"/>
    <property type="match status" value="1"/>
</dbReference>
<keyword evidence="4" id="KW-1185">Reference proteome</keyword>
<feature type="chain" id="PRO_5002139534" evidence="2">
    <location>
        <begin position="21"/>
        <end position="353"/>
    </location>
</feature>
<dbReference type="AlphaFoldDB" id="A0A0C1TV10"/>
<accession>A0A0C1TV10</accession>
<comment type="caution">
    <text evidence="3">The sequence shown here is derived from an EMBL/GenBank/DDBJ whole genome shotgun (WGS) entry which is preliminary data.</text>
</comment>
<dbReference type="RefSeq" id="WP_039646539.1">
    <property type="nucleotide sequence ID" value="NZ_JXBL01000001.1"/>
</dbReference>
<dbReference type="InterPro" id="IPR036280">
    <property type="entry name" value="Multihaem_cyt_sf"/>
</dbReference>
<dbReference type="Proteomes" id="UP000031433">
    <property type="component" value="Unassembled WGS sequence"/>
</dbReference>
<dbReference type="PANTHER" id="PTHR35038">
    <property type="entry name" value="DISSIMILATORY SULFITE REDUCTASE SIRA"/>
    <property type="match status" value="1"/>
</dbReference>
<evidence type="ECO:0000256" key="1">
    <source>
        <dbReference type="ARBA" id="ARBA00022729"/>
    </source>
</evidence>
<dbReference type="EMBL" id="JXBL01000001">
    <property type="protein sequence ID" value="KIE43248.1"/>
    <property type="molecule type" value="Genomic_DNA"/>
</dbReference>
<organism evidence="3 4">
    <name type="scientific">Geobacter soli</name>
    <dbReference type="NCBI Taxonomy" id="1510391"/>
    <lineage>
        <taxon>Bacteria</taxon>
        <taxon>Pseudomonadati</taxon>
        <taxon>Thermodesulfobacteriota</taxon>
        <taxon>Desulfuromonadia</taxon>
        <taxon>Geobacterales</taxon>
        <taxon>Geobacteraceae</taxon>
        <taxon>Geobacter</taxon>
    </lineage>
</organism>
<proteinExistence type="predicted"/>